<sequence length="131" mass="14347">MELAFQHPPHVPLHPSSCLLKSAVHPHAIVPSGKPLFALSSLPHHSVDCFPPRLPASRAEKFSSQMGSSSNPTLPSLMDFHGVLAERSQLSTKNIVVPLFSKQDSNEENRHLSVLPVTSMESDAHSPIYIR</sequence>
<name>A0AAD3SW06_NEPGR</name>
<reference evidence="1" key="1">
    <citation type="submission" date="2023-05" db="EMBL/GenBank/DDBJ databases">
        <title>Nepenthes gracilis genome sequencing.</title>
        <authorList>
            <person name="Fukushima K."/>
        </authorList>
    </citation>
    <scope>NUCLEOTIDE SEQUENCE</scope>
    <source>
        <strain evidence="1">SING2019-196</strain>
    </source>
</reference>
<dbReference type="AlphaFoldDB" id="A0AAD3SW06"/>
<proteinExistence type="predicted"/>
<dbReference type="Proteomes" id="UP001279734">
    <property type="component" value="Unassembled WGS sequence"/>
</dbReference>
<evidence type="ECO:0000313" key="1">
    <source>
        <dbReference type="EMBL" id="GMH17704.1"/>
    </source>
</evidence>
<protein>
    <submittedName>
        <fullName evidence="1">Uncharacterized protein</fullName>
    </submittedName>
</protein>
<gene>
    <name evidence="1" type="ORF">Nepgr_019545</name>
</gene>
<comment type="caution">
    <text evidence="1">The sequence shown here is derived from an EMBL/GenBank/DDBJ whole genome shotgun (WGS) entry which is preliminary data.</text>
</comment>
<dbReference type="EMBL" id="BSYO01000018">
    <property type="protein sequence ID" value="GMH17704.1"/>
    <property type="molecule type" value="Genomic_DNA"/>
</dbReference>
<organism evidence="1 2">
    <name type="scientific">Nepenthes gracilis</name>
    <name type="common">Slender pitcher plant</name>
    <dbReference type="NCBI Taxonomy" id="150966"/>
    <lineage>
        <taxon>Eukaryota</taxon>
        <taxon>Viridiplantae</taxon>
        <taxon>Streptophyta</taxon>
        <taxon>Embryophyta</taxon>
        <taxon>Tracheophyta</taxon>
        <taxon>Spermatophyta</taxon>
        <taxon>Magnoliopsida</taxon>
        <taxon>eudicotyledons</taxon>
        <taxon>Gunneridae</taxon>
        <taxon>Pentapetalae</taxon>
        <taxon>Caryophyllales</taxon>
        <taxon>Nepenthaceae</taxon>
        <taxon>Nepenthes</taxon>
    </lineage>
</organism>
<keyword evidence="2" id="KW-1185">Reference proteome</keyword>
<evidence type="ECO:0000313" key="2">
    <source>
        <dbReference type="Proteomes" id="UP001279734"/>
    </source>
</evidence>
<accession>A0AAD3SW06</accession>